<accession>A0ABQ5ZQP6</accession>
<evidence type="ECO:0000256" key="1">
    <source>
        <dbReference type="SAM" id="Phobius"/>
    </source>
</evidence>
<evidence type="ECO:0008006" key="4">
    <source>
        <dbReference type="Google" id="ProtNLM"/>
    </source>
</evidence>
<evidence type="ECO:0000313" key="2">
    <source>
        <dbReference type="EMBL" id="GLR55198.1"/>
    </source>
</evidence>
<dbReference type="Proteomes" id="UP001156702">
    <property type="component" value="Unassembled WGS sequence"/>
</dbReference>
<organism evidence="2 3">
    <name type="scientific">Shinella yambaruensis</name>
    <dbReference type="NCBI Taxonomy" id="415996"/>
    <lineage>
        <taxon>Bacteria</taxon>
        <taxon>Pseudomonadati</taxon>
        <taxon>Pseudomonadota</taxon>
        <taxon>Alphaproteobacteria</taxon>
        <taxon>Hyphomicrobiales</taxon>
        <taxon>Rhizobiaceae</taxon>
        <taxon>Shinella</taxon>
    </lineage>
</organism>
<proteinExistence type="predicted"/>
<feature type="transmembrane region" description="Helical" evidence="1">
    <location>
        <begin position="128"/>
        <end position="151"/>
    </location>
</feature>
<gene>
    <name evidence="2" type="ORF">GCM10007923_64200</name>
</gene>
<dbReference type="RefSeq" id="WP_245082820.1">
    <property type="nucleotide sequence ID" value="NZ_BSOP01000071.1"/>
</dbReference>
<keyword evidence="1" id="KW-0812">Transmembrane</keyword>
<keyword evidence="3" id="KW-1185">Reference proteome</keyword>
<reference evidence="3" key="1">
    <citation type="journal article" date="2019" name="Int. J. Syst. Evol. Microbiol.">
        <title>The Global Catalogue of Microorganisms (GCM) 10K type strain sequencing project: providing services to taxonomists for standard genome sequencing and annotation.</title>
        <authorList>
            <consortium name="The Broad Institute Genomics Platform"/>
            <consortium name="The Broad Institute Genome Sequencing Center for Infectious Disease"/>
            <person name="Wu L."/>
            <person name="Ma J."/>
        </authorList>
    </citation>
    <scope>NUCLEOTIDE SEQUENCE [LARGE SCALE GENOMIC DNA]</scope>
    <source>
        <strain evidence="3">NBRC 102122</strain>
    </source>
</reference>
<dbReference type="Pfam" id="PF11657">
    <property type="entry name" value="Activator-TraM"/>
    <property type="match status" value="1"/>
</dbReference>
<name>A0ABQ5ZQP6_9HYPH</name>
<dbReference type="InterPro" id="IPR028140">
    <property type="entry name" value="TraM"/>
</dbReference>
<evidence type="ECO:0000313" key="3">
    <source>
        <dbReference type="Proteomes" id="UP001156702"/>
    </source>
</evidence>
<dbReference type="EMBL" id="BSOP01000071">
    <property type="protein sequence ID" value="GLR55198.1"/>
    <property type="molecule type" value="Genomic_DNA"/>
</dbReference>
<protein>
    <recommendedName>
        <fullName evidence="4">Conjugal transfer protein TraM</fullName>
    </recommendedName>
</protein>
<keyword evidence="1" id="KW-1133">Transmembrane helix</keyword>
<keyword evidence="1" id="KW-0472">Membrane</keyword>
<comment type="caution">
    <text evidence="2">The sequence shown here is derived from an EMBL/GenBank/DDBJ whole genome shotgun (WGS) entry which is preliminary data.</text>
</comment>
<sequence>MNLDFDEIRKEVSLRHGVLLGRDDPILVTVTINEMVLSRYLELAAKQYDEANRSLTITLQQQVEQSKQTAGKVITDAGDYIAQQVKHSTTIALQEALTTIRQHTTEAQSVARQALTAGDDAHTAKSGAVIAACIAGVAALLSIAALAMVVLS</sequence>